<gene>
    <name evidence="2" type="ORF">G6F64_012610</name>
</gene>
<comment type="caution">
    <text evidence="2">The sequence shown here is derived from an EMBL/GenBank/DDBJ whole genome shotgun (WGS) entry which is preliminary data.</text>
</comment>
<proteinExistence type="predicted"/>
<accession>A0A9P6WWX4</accession>
<feature type="compositionally biased region" description="Basic residues" evidence="1">
    <location>
        <begin position="44"/>
        <end position="70"/>
    </location>
</feature>
<dbReference type="OrthoDB" id="2287764at2759"/>
<sequence length="165" mass="18972">MRNNWARSTVGTPAIVEVEKTRSLSHTIIGAIHSSSIIHVAMKKPPPRREKAHQKAQTKKSEKLKKRKLTRDKDQRVSKIVIENPVIEYVEVKSSDDREANKPPSKGTTMAHFIKFMNEMLDIMDMDDLFQEIADACNNVRVSDLHGFCSHSKRHISYCRDKVEF</sequence>
<feature type="region of interest" description="Disordered" evidence="1">
    <location>
        <begin position="44"/>
        <end position="75"/>
    </location>
</feature>
<keyword evidence="3" id="KW-1185">Reference proteome</keyword>
<dbReference type="Proteomes" id="UP000716291">
    <property type="component" value="Unassembled WGS sequence"/>
</dbReference>
<name>A0A9P6WWX4_RHIOR</name>
<organism evidence="2 3">
    <name type="scientific">Rhizopus oryzae</name>
    <name type="common">Mucormycosis agent</name>
    <name type="synonym">Rhizopus arrhizus var. delemar</name>
    <dbReference type="NCBI Taxonomy" id="64495"/>
    <lineage>
        <taxon>Eukaryota</taxon>
        <taxon>Fungi</taxon>
        <taxon>Fungi incertae sedis</taxon>
        <taxon>Mucoromycota</taxon>
        <taxon>Mucoromycotina</taxon>
        <taxon>Mucoromycetes</taxon>
        <taxon>Mucorales</taxon>
        <taxon>Mucorineae</taxon>
        <taxon>Rhizopodaceae</taxon>
        <taxon>Rhizopus</taxon>
    </lineage>
</organism>
<evidence type="ECO:0000256" key="1">
    <source>
        <dbReference type="SAM" id="MobiDB-lite"/>
    </source>
</evidence>
<evidence type="ECO:0000313" key="3">
    <source>
        <dbReference type="Proteomes" id="UP000716291"/>
    </source>
</evidence>
<evidence type="ECO:0000313" key="2">
    <source>
        <dbReference type="EMBL" id="KAG1300532.1"/>
    </source>
</evidence>
<protein>
    <submittedName>
        <fullName evidence="2">Uncharacterized protein</fullName>
    </submittedName>
</protein>
<dbReference type="AlphaFoldDB" id="A0A9P6WWX4"/>
<reference evidence="2" key="1">
    <citation type="journal article" date="2020" name="Microb. Genom.">
        <title>Genetic diversity of clinical and environmental Mucorales isolates obtained from an investigation of mucormycosis cases among solid organ transplant recipients.</title>
        <authorList>
            <person name="Nguyen M.H."/>
            <person name="Kaul D."/>
            <person name="Muto C."/>
            <person name="Cheng S.J."/>
            <person name="Richter R.A."/>
            <person name="Bruno V.M."/>
            <person name="Liu G."/>
            <person name="Beyhan S."/>
            <person name="Sundermann A.J."/>
            <person name="Mounaud S."/>
            <person name="Pasculle A.W."/>
            <person name="Nierman W.C."/>
            <person name="Driscoll E."/>
            <person name="Cumbie R."/>
            <person name="Clancy C.J."/>
            <person name="Dupont C.L."/>
        </authorList>
    </citation>
    <scope>NUCLEOTIDE SEQUENCE</scope>
    <source>
        <strain evidence="2">GL11</strain>
    </source>
</reference>
<dbReference type="EMBL" id="JAANQT010004025">
    <property type="protein sequence ID" value="KAG1300532.1"/>
    <property type="molecule type" value="Genomic_DNA"/>
</dbReference>